<evidence type="ECO:0000313" key="3">
    <source>
        <dbReference type="Proteomes" id="UP000053477"/>
    </source>
</evidence>
<keyword evidence="1" id="KW-0472">Membrane</keyword>
<dbReference type="STRING" id="27342.A0A0H2RDS0"/>
<dbReference type="OrthoDB" id="1894652at2759"/>
<keyword evidence="1" id="KW-0812">Transmembrane</keyword>
<proteinExistence type="predicted"/>
<reference evidence="2 3" key="1">
    <citation type="submission" date="2015-04" db="EMBL/GenBank/DDBJ databases">
        <title>Complete genome sequence of Schizopora paradoxa KUC8140, a cosmopolitan wood degrader in East Asia.</title>
        <authorList>
            <consortium name="DOE Joint Genome Institute"/>
            <person name="Min B."/>
            <person name="Park H."/>
            <person name="Jang Y."/>
            <person name="Kim J.-J."/>
            <person name="Kim K.H."/>
            <person name="Pangilinan J."/>
            <person name="Lipzen A."/>
            <person name="Riley R."/>
            <person name="Grigoriev I.V."/>
            <person name="Spatafora J.W."/>
            <person name="Choi I.-G."/>
        </authorList>
    </citation>
    <scope>NUCLEOTIDE SEQUENCE [LARGE SCALE GENOMIC DNA]</scope>
    <source>
        <strain evidence="2 3">KUC8140</strain>
    </source>
</reference>
<evidence type="ECO:0000256" key="1">
    <source>
        <dbReference type="SAM" id="Phobius"/>
    </source>
</evidence>
<organism evidence="2 3">
    <name type="scientific">Schizopora paradoxa</name>
    <dbReference type="NCBI Taxonomy" id="27342"/>
    <lineage>
        <taxon>Eukaryota</taxon>
        <taxon>Fungi</taxon>
        <taxon>Dikarya</taxon>
        <taxon>Basidiomycota</taxon>
        <taxon>Agaricomycotina</taxon>
        <taxon>Agaricomycetes</taxon>
        <taxon>Hymenochaetales</taxon>
        <taxon>Schizoporaceae</taxon>
        <taxon>Schizopora</taxon>
    </lineage>
</organism>
<dbReference type="Proteomes" id="UP000053477">
    <property type="component" value="Unassembled WGS sequence"/>
</dbReference>
<keyword evidence="1" id="KW-1133">Transmembrane helix</keyword>
<dbReference type="CDD" id="cd22209">
    <property type="entry name" value="EMC10"/>
    <property type="match status" value="1"/>
</dbReference>
<keyword evidence="3" id="KW-1185">Reference proteome</keyword>
<dbReference type="AlphaFoldDB" id="A0A0H2RDS0"/>
<dbReference type="EMBL" id="KQ086041">
    <property type="protein sequence ID" value="KLO09899.1"/>
    <property type="molecule type" value="Genomic_DNA"/>
</dbReference>
<sequence>MNCIRLSNTRGFPILRFLFSTLLISPFIVTNYFVLASPSTESHFRLLHRLYTPSNPESEETLFSPRAYIQLDSASEYGSNVKATLVSLTESDASEASVAAASLDDFARSAFDESVLEDAGALYQVAIERVESDGAGLGGEGKVLSISSIRACHLPLASSAHLVLHLTSPSSSLPFAIDQHVSPTPLSGACPSRKVLRDRLRSSSTSLPILLDLANTTVEIRTPVVPPLPALRTPPPLTPEGAPVQPVPEKSFVQKYWIYIAVGLFALMLAPGPPEEGSAEGGSGGGGR</sequence>
<feature type="transmembrane region" description="Helical" evidence="1">
    <location>
        <begin position="14"/>
        <end position="35"/>
    </location>
</feature>
<protein>
    <submittedName>
        <fullName evidence="2">Uncharacterized protein</fullName>
    </submittedName>
</protein>
<name>A0A0H2RDS0_9AGAM</name>
<accession>A0A0H2RDS0</accession>
<evidence type="ECO:0000313" key="2">
    <source>
        <dbReference type="EMBL" id="KLO09899.1"/>
    </source>
</evidence>
<dbReference type="InParanoid" id="A0A0H2RDS0"/>
<gene>
    <name evidence="2" type="ORF">SCHPADRAFT_999921</name>
</gene>